<proteinExistence type="predicted"/>
<keyword evidence="4" id="KW-1185">Reference proteome</keyword>
<feature type="region of interest" description="Disordered" evidence="1">
    <location>
        <begin position="15"/>
        <end position="40"/>
    </location>
</feature>
<feature type="domain" description="Histone deacetylase complex subunit SAP30 zinc-finger" evidence="2">
    <location>
        <begin position="38"/>
        <end position="67"/>
    </location>
</feature>
<sequence length="108" mass="12175">MLGIWAPWAAQWREPQDAETLPCGPSPALRPSPWPTTPSARHLHICDCHKNLIQSVRNRRKRKGSEDDGGDSPVQGMDAPEVDTLTHFIYSVRNDRNKSDLKVVRGLH</sequence>
<dbReference type="Gene3D" id="3.40.1800.30">
    <property type="match status" value="1"/>
</dbReference>
<evidence type="ECO:0000256" key="1">
    <source>
        <dbReference type="SAM" id="MobiDB-lite"/>
    </source>
</evidence>
<dbReference type="AlphaFoldDB" id="A0A811YFN8"/>
<evidence type="ECO:0000313" key="3">
    <source>
        <dbReference type="EMBL" id="CAD7676301.1"/>
    </source>
</evidence>
<evidence type="ECO:0000313" key="4">
    <source>
        <dbReference type="Proteomes" id="UP000645828"/>
    </source>
</evidence>
<comment type="caution">
    <text evidence="3">The sequence shown here is derived from an EMBL/GenBank/DDBJ whole genome shotgun (WGS) entry which is preliminary data.</text>
</comment>
<gene>
    <name evidence="3" type="ORF">NYPRO_LOCUS9096</name>
</gene>
<dbReference type="Proteomes" id="UP000645828">
    <property type="component" value="Unassembled WGS sequence"/>
</dbReference>
<feature type="region of interest" description="Disordered" evidence="1">
    <location>
        <begin position="56"/>
        <end position="80"/>
    </location>
</feature>
<organism evidence="3 4">
    <name type="scientific">Nyctereutes procyonoides</name>
    <name type="common">Raccoon dog</name>
    <name type="synonym">Canis procyonoides</name>
    <dbReference type="NCBI Taxonomy" id="34880"/>
    <lineage>
        <taxon>Eukaryota</taxon>
        <taxon>Metazoa</taxon>
        <taxon>Chordata</taxon>
        <taxon>Craniata</taxon>
        <taxon>Vertebrata</taxon>
        <taxon>Euteleostomi</taxon>
        <taxon>Mammalia</taxon>
        <taxon>Eutheria</taxon>
        <taxon>Laurasiatheria</taxon>
        <taxon>Carnivora</taxon>
        <taxon>Caniformia</taxon>
        <taxon>Canidae</taxon>
        <taxon>Nyctereutes</taxon>
    </lineage>
</organism>
<name>A0A811YFN8_NYCPR</name>
<evidence type="ECO:0000259" key="2">
    <source>
        <dbReference type="Pfam" id="PF13866"/>
    </source>
</evidence>
<reference evidence="3" key="1">
    <citation type="submission" date="2020-12" db="EMBL/GenBank/DDBJ databases">
        <authorList>
            <consortium name="Molecular Ecology Group"/>
        </authorList>
    </citation>
    <scope>NUCLEOTIDE SEQUENCE</scope>
    <source>
        <strain evidence="3">TBG_1078</strain>
    </source>
</reference>
<feature type="compositionally biased region" description="Pro residues" evidence="1">
    <location>
        <begin position="24"/>
        <end position="36"/>
    </location>
</feature>
<dbReference type="EMBL" id="CAJHUB010000677">
    <property type="protein sequence ID" value="CAD7676301.1"/>
    <property type="molecule type" value="Genomic_DNA"/>
</dbReference>
<dbReference type="InterPro" id="IPR025717">
    <property type="entry name" value="SAP30_zn-finger"/>
</dbReference>
<accession>A0A811YFN8</accession>
<protein>
    <submittedName>
        <fullName evidence="3">(raccoon dog) hypothetical protein</fullName>
    </submittedName>
</protein>
<dbReference type="Pfam" id="PF13866">
    <property type="entry name" value="zf-SAP30"/>
    <property type="match status" value="1"/>
</dbReference>